<protein>
    <submittedName>
        <fullName evidence="1">Uncharacterized protein</fullName>
    </submittedName>
</protein>
<dbReference type="EMBL" id="CP008953">
    <property type="protein sequence ID" value="AIG81034.1"/>
    <property type="molecule type" value="Genomic_DNA"/>
</dbReference>
<dbReference type="RefSeq" id="WP_148311645.1">
    <property type="nucleotide sequence ID" value="NZ_CP008953.1"/>
</dbReference>
<evidence type="ECO:0000313" key="2">
    <source>
        <dbReference type="Proteomes" id="UP000028492"/>
    </source>
</evidence>
<gene>
    <name evidence="1" type="ORF">AJAP_41295</name>
</gene>
<sequence>MLPLSELADEPAGRLHSVLGLFRDLDSNGSVTQMWGKIAPLVATGGDAISVRSEAASLLRDVERAVYSLPQRRHRASALLRDRPQWARPIFGISFNDTAAYSPNDLIADSALDSLSTLSSLLSLAGPEHRPKGSDEELVRVLEEVYDQLGQLRIDIENATDIPEVARIRMLGPISIALEKITYVRIRGFSHLLGTVQVTAFEVGVVVAEQASEEPSAIERFNNWLEVFRQVIRKVEEVVLPPAVGIATGISSKNLELGLGATLATRISLENLKIRKEIESGSNGEAGLNSDQLS</sequence>
<dbReference type="Proteomes" id="UP000028492">
    <property type="component" value="Chromosome"/>
</dbReference>
<dbReference type="HOGENOM" id="CLU_945406_0_0_11"/>
<dbReference type="AlphaFoldDB" id="A0A075V974"/>
<reference evidence="1 2" key="1">
    <citation type="journal article" date="2014" name="J. Biotechnol.">
        <title>Complete genome sequence of the actinobacterium Amycolatopsis japonica MG417-CF17(T) (=DSM 44213T) producing (S,S)-N,N'-ethylenediaminedisuccinic acid.</title>
        <authorList>
            <person name="Stegmann E."/>
            <person name="Albersmeier A."/>
            <person name="Spohn M."/>
            <person name="Gert H."/>
            <person name="Weber T."/>
            <person name="Wohlleben W."/>
            <person name="Kalinowski J."/>
            <person name="Ruckert C."/>
        </authorList>
    </citation>
    <scope>NUCLEOTIDE SEQUENCE [LARGE SCALE GENOMIC DNA]</scope>
    <source>
        <strain evidence="2">MG417-CF17 (DSM 44213)</strain>
    </source>
</reference>
<keyword evidence="2" id="KW-1185">Reference proteome</keyword>
<evidence type="ECO:0000313" key="1">
    <source>
        <dbReference type="EMBL" id="AIG81034.1"/>
    </source>
</evidence>
<dbReference type="KEGG" id="aja:AJAP_41295"/>
<organism evidence="1 2">
    <name type="scientific">Amycolatopsis japonica</name>
    <dbReference type="NCBI Taxonomy" id="208439"/>
    <lineage>
        <taxon>Bacteria</taxon>
        <taxon>Bacillati</taxon>
        <taxon>Actinomycetota</taxon>
        <taxon>Actinomycetes</taxon>
        <taxon>Pseudonocardiales</taxon>
        <taxon>Pseudonocardiaceae</taxon>
        <taxon>Amycolatopsis</taxon>
        <taxon>Amycolatopsis japonica group</taxon>
    </lineage>
</organism>
<name>A0A075V974_9PSEU</name>
<accession>A0A075V974</accession>
<proteinExistence type="predicted"/>